<dbReference type="RefSeq" id="WP_378092409.1">
    <property type="nucleotide sequence ID" value="NZ_JBHSEP010000002.1"/>
</dbReference>
<sequence>MLSIVGYLVIGAIAVACLLPFLLIISGSITSEEEITRDGFSFFPESYSLESYRIALKVPEQIIRAYAVTSSLTVVGTVIGTFLSAMAAYVLQRQDFSWRNGFSFYIYFTVLFNGGLVPWYILMVNYLNLKDHYLALLLPPLLNVFFIIVMKSFLRSIPDAITESAKIDGAGDFTIFLRLILPLSKPALATIGLFTAMNYWNDWYNAMLFVNNQDLYSLQYYLYRMLANIDQIKTLMAKSGMALQVLPSEGLKMALTVIVTGPVMLLYPFVQRFFIQGLTVGAVKG</sequence>
<feature type="domain" description="ABC transmembrane type-1" evidence="8">
    <location>
        <begin position="66"/>
        <end position="270"/>
    </location>
</feature>
<name>A0ABV9FAW5_9BACL</name>
<evidence type="ECO:0000313" key="9">
    <source>
        <dbReference type="EMBL" id="MFC4597339.1"/>
    </source>
</evidence>
<keyword evidence="4 7" id="KW-0812">Transmembrane</keyword>
<gene>
    <name evidence="9" type="ORF">ACFO3S_03725</name>
</gene>
<dbReference type="PROSITE" id="PS50928">
    <property type="entry name" value="ABC_TM1"/>
    <property type="match status" value="1"/>
</dbReference>
<evidence type="ECO:0000256" key="1">
    <source>
        <dbReference type="ARBA" id="ARBA00004651"/>
    </source>
</evidence>
<feature type="transmembrane region" description="Helical" evidence="7">
    <location>
        <begin position="65"/>
        <end position="90"/>
    </location>
</feature>
<protein>
    <submittedName>
        <fullName evidence="9">Carbohydrate ABC transporter permease</fullName>
    </submittedName>
</protein>
<evidence type="ECO:0000256" key="4">
    <source>
        <dbReference type="ARBA" id="ARBA00022692"/>
    </source>
</evidence>
<dbReference type="EMBL" id="JBHSEP010000002">
    <property type="protein sequence ID" value="MFC4597339.1"/>
    <property type="molecule type" value="Genomic_DNA"/>
</dbReference>
<feature type="transmembrane region" description="Helical" evidence="7">
    <location>
        <begin position="7"/>
        <end position="29"/>
    </location>
</feature>
<dbReference type="PANTHER" id="PTHR43744">
    <property type="entry name" value="ABC TRANSPORTER PERMEASE PROTEIN MG189-RELATED-RELATED"/>
    <property type="match status" value="1"/>
</dbReference>
<comment type="subcellular location">
    <subcellularLocation>
        <location evidence="1 7">Cell membrane</location>
        <topology evidence="1 7">Multi-pass membrane protein</topology>
    </subcellularLocation>
</comment>
<evidence type="ECO:0000313" key="10">
    <source>
        <dbReference type="Proteomes" id="UP001596028"/>
    </source>
</evidence>
<comment type="similarity">
    <text evidence="7">Belongs to the binding-protein-dependent transport system permease family.</text>
</comment>
<dbReference type="SUPFAM" id="SSF161098">
    <property type="entry name" value="MetI-like"/>
    <property type="match status" value="1"/>
</dbReference>
<feature type="transmembrane region" description="Helical" evidence="7">
    <location>
        <begin position="175"/>
        <end position="200"/>
    </location>
</feature>
<proteinExistence type="inferred from homology"/>
<evidence type="ECO:0000256" key="7">
    <source>
        <dbReference type="RuleBase" id="RU363032"/>
    </source>
</evidence>
<keyword evidence="3" id="KW-1003">Cell membrane</keyword>
<evidence type="ECO:0000259" key="8">
    <source>
        <dbReference type="PROSITE" id="PS50928"/>
    </source>
</evidence>
<comment type="caution">
    <text evidence="9">The sequence shown here is derived from an EMBL/GenBank/DDBJ whole genome shotgun (WGS) entry which is preliminary data.</text>
</comment>
<evidence type="ECO:0000256" key="2">
    <source>
        <dbReference type="ARBA" id="ARBA00022448"/>
    </source>
</evidence>
<dbReference type="InterPro" id="IPR000515">
    <property type="entry name" value="MetI-like"/>
</dbReference>
<feature type="transmembrane region" description="Helical" evidence="7">
    <location>
        <begin position="251"/>
        <end position="270"/>
    </location>
</feature>
<dbReference type="Proteomes" id="UP001596028">
    <property type="component" value="Unassembled WGS sequence"/>
</dbReference>
<dbReference type="CDD" id="cd06261">
    <property type="entry name" value="TM_PBP2"/>
    <property type="match status" value="1"/>
</dbReference>
<dbReference type="Pfam" id="PF00528">
    <property type="entry name" value="BPD_transp_1"/>
    <property type="match status" value="1"/>
</dbReference>
<evidence type="ECO:0000256" key="5">
    <source>
        <dbReference type="ARBA" id="ARBA00022989"/>
    </source>
</evidence>
<keyword evidence="2 7" id="KW-0813">Transport</keyword>
<accession>A0ABV9FAW5</accession>
<dbReference type="InterPro" id="IPR035906">
    <property type="entry name" value="MetI-like_sf"/>
</dbReference>
<dbReference type="Gene3D" id="1.10.3720.10">
    <property type="entry name" value="MetI-like"/>
    <property type="match status" value="1"/>
</dbReference>
<evidence type="ECO:0000256" key="3">
    <source>
        <dbReference type="ARBA" id="ARBA00022475"/>
    </source>
</evidence>
<organism evidence="9 10">
    <name type="scientific">Cohnella hongkongensis</name>
    <dbReference type="NCBI Taxonomy" id="178337"/>
    <lineage>
        <taxon>Bacteria</taxon>
        <taxon>Bacillati</taxon>
        <taxon>Bacillota</taxon>
        <taxon>Bacilli</taxon>
        <taxon>Bacillales</taxon>
        <taxon>Paenibacillaceae</taxon>
        <taxon>Cohnella</taxon>
    </lineage>
</organism>
<keyword evidence="10" id="KW-1185">Reference proteome</keyword>
<feature type="transmembrane region" description="Helical" evidence="7">
    <location>
        <begin position="133"/>
        <end position="154"/>
    </location>
</feature>
<keyword evidence="5 7" id="KW-1133">Transmembrane helix</keyword>
<reference evidence="10" key="1">
    <citation type="journal article" date="2019" name="Int. J. Syst. Evol. Microbiol.">
        <title>The Global Catalogue of Microorganisms (GCM) 10K type strain sequencing project: providing services to taxonomists for standard genome sequencing and annotation.</title>
        <authorList>
            <consortium name="The Broad Institute Genomics Platform"/>
            <consortium name="The Broad Institute Genome Sequencing Center for Infectious Disease"/>
            <person name="Wu L."/>
            <person name="Ma J."/>
        </authorList>
    </citation>
    <scope>NUCLEOTIDE SEQUENCE [LARGE SCALE GENOMIC DNA]</scope>
    <source>
        <strain evidence="10">CCUG 49571</strain>
    </source>
</reference>
<feature type="transmembrane region" description="Helical" evidence="7">
    <location>
        <begin position="102"/>
        <end position="121"/>
    </location>
</feature>
<evidence type="ECO:0000256" key="6">
    <source>
        <dbReference type="ARBA" id="ARBA00023136"/>
    </source>
</evidence>
<keyword evidence="6 7" id="KW-0472">Membrane</keyword>
<dbReference type="PANTHER" id="PTHR43744:SF9">
    <property type="entry name" value="POLYGALACTURONAN_RHAMNOGALACTURONAN TRANSPORT SYSTEM PERMEASE PROTEIN YTCP"/>
    <property type="match status" value="1"/>
</dbReference>